<keyword evidence="13" id="KW-1185">Reference proteome</keyword>
<name>A0A922CUQ6_MANSE</name>
<dbReference type="Gene3D" id="3.40.80.10">
    <property type="entry name" value="Peptidoglycan recognition protein-like"/>
    <property type="match status" value="1"/>
</dbReference>
<sequence length="191" mass="20785">MKYLLIFAFVAKFAVEAGADCGVVPMTEWSGSASLRKTPLPGPVNIVIIQHAVTPTCATDVDCQNFVNAIRQYQMGKLHFDDIGPSFLVGDNGKVYEGAGWDLVGAHTLGYNNRAIGISFIGEFTDKLPSAEAMEAAKNLIACGVDQKHLTADYHLVGHRQLTLTQSPGDALQKEIQSWPHWLDNAKETLN</sequence>
<dbReference type="InterPro" id="IPR036505">
    <property type="entry name" value="Amidase/PGRP_sf"/>
</dbReference>
<comment type="subunit">
    <text evidence="2">Monomer.</text>
</comment>
<organism evidence="12 13">
    <name type="scientific">Manduca sexta</name>
    <name type="common">Tobacco hawkmoth</name>
    <name type="synonym">Tobacco hornworm</name>
    <dbReference type="NCBI Taxonomy" id="7130"/>
    <lineage>
        <taxon>Eukaryota</taxon>
        <taxon>Metazoa</taxon>
        <taxon>Ecdysozoa</taxon>
        <taxon>Arthropoda</taxon>
        <taxon>Hexapoda</taxon>
        <taxon>Insecta</taxon>
        <taxon>Pterygota</taxon>
        <taxon>Neoptera</taxon>
        <taxon>Endopterygota</taxon>
        <taxon>Lepidoptera</taxon>
        <taxon>Glossata</taxon>
        <taxon>Ditrysia</taxon>
        <taxon>Bombycoidea</taxon>
        <taxon>Sphingidae</taxon>
        <taxon>Sphinginae</taxon>
        <taxon>Sphingini</taxon>
        <taxon>Manduca</taxon>
    </lineage>
</organism>
<evidence type="ECO:0000313" key="13">
    <source>
        <dbReference type="Proteomes" id="UP000791440"/>
    </source>
</evidence>
<dbReference type="OrthoDB" id="10001926at2759"/>
<dbReference type="AlphaFoldDB" id="A0A922CUQ6"/>
<dbReference type="PIRSF" id="PIRSF037945">
    <property type="entry name" value="PGRPs"/>
    <property type="match status" value="1"/>
</dbReference>
<evidence type="ECO:0000256" key="4">
    <source>
        <dbReference type="ARBA" id="ARBA00022729"/>
    </source>
</evidence>
<accession>A0A922CUQ6</accession>
<proteinExistence type="inferred from homology"/>
<feature type="domain" description="Peptidoglycan recognition protein family" evidence="11">
    <location>
        <begin position="21"/>
        <end position="163"/>
    </location>
</feature>
<evidence type="ECO:0000313" key="12">
    <source>
        <dbReference type="EMBL" id="KAG6458856.1"/>
    </source>
</evidence>
<feature type="signal peptide" evidence="9">
    <location>
        <begin position="1"/>
        <end position="19"/>
    </location>
</feature>
<protein>
    <recommendedName>
        <fullName evidence="7">Peptidoglycan-recognition protein</fullName>
    </recommendedName>
</protein>
<dbReference type="GO" id="GO:0042834">
    <property type="term" value="F:peptidoglycan binding"/>
    <property type="evidence" value="ECO:0007669"/>
    <property type="project" value="InterPro"/>
</dbReference>
<feature type="disulfide bond" evidence="8">
    <location>
        <begin position="57"/>
        <end position="63"/>
    </location>
</feature>
<dbReference type="CDD" id="cd06583">
    <property type="entry name" value="PGRP"/>
    <property type="match status" value="1"/>
</dbReference>
<reference evidence="12" key="2">
    <citation type="submission" date="2020-12" db="EMBL/GenBank/DDBJ databases">
        <authorList>
            <person name="Kanost M."/>
        </authorList>
    </citation>
    <scope>NUCLEOTIDE SEQUENCE</scope>
</reference>
<keyword evidence="6 8" id="KW-1015">Disulfide bond</keyword>
<evidence type="ECO:0000256" key="5">
    <source>
        <dbReference type="ARBA" id="ARBA00022859"/>
    </source>
</evidence>
<dbReference type="SUPFAM" id="SSF55846">
    <property type="entry name" value="N-acetylmuramoyl-L-alanine amidase-like"/>
    <property type="match status" value="1"/>
</dbReference>
<evidence type="ECO:0000256" key="7">
    <source>
        <dbReference type="PIRNR" id="PIRNR037945"/>
    </source>
</evidence>
<keyword evidence="5 7" id="KW-0391">Immunity</keyword>
<feature type="chain" id="PRO_5037886585" description="Peptidoglycan-recognition protein" evidence="9">
    <location>
        <begin position="20"/>
        <end position="191"/>
    </location>
</feature>
<evidence type="ECO:0000256" key="9">
    <source>
        <dbReference type="SAM" id="SignalP"/>
    </source>
</evidence>
<dbReference type="SMART" id="SM00701">
    <property type="entry name" value="PGRP"/>
    <property type="match status" value="1"/>
</dbReference>
<dbReference type="Proteomes" id="UP000791440">
    <property type="component" value="Unassembled WGS sequence"/>
</dbReference>
<feature type="disulfide bond" evidence="8">
    <location>
        <begin position="21"/>
        <end position="143"/>
    </location>
</feature>
<feature type="domain" description="N-acetylmuramoyl-L-alanine amidase" evidence="10">
    <location>
        <begin position="32"/>
        <end position="169"/>
    </location>
</feature>
<gene>
    <name evidence="12" type="ORF">O3G_MSEX011080</name>
</gene>
<evidence type="ECO:0000256" key="1">
    <source>
        <dbReference type="ARBA" id="ARBA00007553"/>
    </source>
</evidence>
<dbReference type="InterPro" id="IPR006619">
    <property type="entry name" value="PGRP_domain_met/bac"/>
</dbReference>
<evidence type="ECO:0000256" key="6">
    <source>
        <dbReference type="ARBA" id="ARBA00023157"/>
    </source>
</evidence>
<keyword evidence="3 7" id="KW-0399">Innate immunity</keyword>
<dbReference type="InterPro" id="IPR015510">
    <property type="entry name" value="PGRP"/>
</dbReference>
<dbReference type="PANTHER" id="PTHR11022:SF74">
    <property type="entry name" value="PEPTIDOGLYCAN-RECOGNITION PROTEIN SA"/>
    <property type="match status" value="1"/>
</dbReference>
<dbReference type="PANTHER" id="PTHR11022">
    <property type="entry name" value="PEPTIDOGLYCAN RECOGNITION PROTEIN"/>
    <property type="match status" value="1"/>
</dbReference>
<keyword evidence="4 9" id="KW-0732">Signal</keyword>
<dbReference type="InterPro" id="IPR017331">
    <property type="entry name" value="Peptidoglycan_recognition"/>
</dbReference>
<dbReference type="Pfam" id="PF01510">
    <property type="entry name" value="Amidase_2"/>
    <property type="match status" value="1"/>
</dbReference>
<evidence type="ECO:0000259" key="10">
    <source>
        <dbReference type="SMART" id="SM00644"/>
    </source>
</evidence>
<dbReference type="GO" id="GO:0009253">
    <property type="term" value="P:peptidoglycan catabolic process"/>
    <property type="evidence" value="ECO:0007669"/>
    <property type="project" value="InterPro"/>
</dbReference>
<dbReference type="InterPro" id="IPR002502">
    <property type="entry name" value="Amidase_domain"/>
</dbReference>
<comment type="similarity">
    <text evidence="1 7">Belongs to the N-acetylmuramoyl-L-alanine amidase 2 family.</text>
</comment>
<evidence type="ECO:0000256" key="2">
    <source>
        <dbReference type="ARBA" id="ARBA00011245"/>
    </source>
</evidence>
<dbReference type="GO" id="GO:0008270">
    <property type="term" value="F:zinc ion binding"/>
    <property type="evidence" value="ECO:0007669"/>
    <property type="project" value="InterPro"/>
</dbReference>
<dbReference type="EMBL" id="JH668598">
    <property type="protein sequence ID" value="KAG6458856.1"/>
    <property type="molecule type" value="Genomic_DNA"/>
</dbReference>
<evidence type="ECO:0000259" key="11">
    <source>
        <dbReference type="SMART" id="SM00701"/>
    </source>
</evidence>
<reference evidence="12" key="1">
    <citation type="journal article" date="2016" name="Insect Biochem. Mol. Biol.">
        <title>Multifaceted biological insights from a draft genome sequence of the tobacco hornworm moth, Manduca sexta.</title>
        <authorList>
            <person name="Kanost M.R."/>
            <person name="Arrese E.L."/>
            <person name="Cao X."/>
            <person name="Chen Y.R."/>
            <person name="Chellapilla S."/>
            <person name="Goldsmith M.R."/>
            <person name="Grosse-Wilde E."/>
            <person name="Heckel D.G."/>
            <person name="Herndon N."/>
            <person name="Jiang H."/>
            <person name="Papanicolaou A."/>
            <person name="Qu J."/>
            <person name="Soulages J.L."/>
            <person name="Vogel H."/>
            <person name="Walters J."/>
            <person name="Waterhouse R.M."/>
            <person name="Ahn S.J."/>
            <person name="Almeida F.C."/>
            <person name="An C."/>
            <person name="Aqrawi P."/>
            <person name="Bretschneider A."/>
            <person name="Bryant W.B."/>
            <person name="Bucks S."/>
            <person name="Chao H."/>
            <person name="Chevignon G."/>
            <person name="Christen J.M."/>
            <person name="Clarke D.F."/>
            <person name="Dittmer N.T."/>
            <person name="Ferguson L.C.F."/>
            <person name="Garavelou S."/>
            <person name="Gordon K.H.J."/>
            <person name="Gunaratna R.T."/>
            <person name="Han Y."/>
            <person name="Hauser F."/>
            <person name="He Y."/>
            <person name="Heidel-Fischer H."/>
            <person name="Hirsh A."/>
            <person name="Hu Y."/>
            <person name="Jiang H."/>
            <person name="Kalra D."/>
            <person name="Klinner C."/>
            <person name="Konig C."/>
            <person name="Kovar C."/>
            <person name="Kroll A.R."/>
            <person name="Kuwar S.S."/>
            <person name="Lee S.L."/>
            <person name="Lehman R."/>
            <person name="Li K."/>
            <person name="Li Z."/>
            <person name="Liang H."/>
            <person name="Lovelace S."/>
            <person name="Lu Z."/>
            <person name="Mansfield J.H."/>
            <person name="McCulloch K.J."/>
            <person name="Mathew T."/>
            <person name="Morton B."/>
            <person name="Muzny D.M."/>
            <person name="Neunemann D."/>
            <person name="Ongeri F."/>
            <person name="Pauchet Y."/>
            <person name="Pu L.L."/>
            <person name="Pyrousis I."/>
            <person name="Rao X.J."/>
            <person name="Redding A."/>
            <person name="Roesel C."/>
            <person name="Sanchez-Gracia A."/>
            <person name="Schaack S."/>
            <person name="Shukla A."/>
            <person name="Tetreau G."/>
            <person name="Wang Y."/>
            <person name="Xiong G.H."/>
            <person name="Traut W."/>
            <person name="Walsh T.K."/>
            <person name="Worley K.C."/>
            <person name="Wu D."/>
            <person name="Wu W."/>
            <person name="Wu Y.Q."/>
            <person name="Zhang X."/>
            <person name="Zou Z."/>
            <person name="Zucker H."/>
            <person name="Briscoe A.D."/>
            <person name="Burmester T."/>
            <person name="Clem R.J."/>
            <person name="Feyereisen R."/>
            <person name="Grimmelikhuijzen C.J.P."/>
            <person name="Hamodrakas S.J."/>
            <person name="Hansson B.S."/>
            <person name="Huguet E."/>
            <person name="Jermiin L.S."/>
            <person name="Lan Q."/>
            <person name="Lehman H.K."/>
            <person name="Lorenzen M."/>
            <person name="Merzendorfer H."/>
            <person name="Michalopoulos I."/>
            <person name="Morton D.B."/>
            <person name="Muthukrishnan S."/>
            <person name="Oakeshott J.G."/>
            <person name="Palmer W."/>
            <person name="Park Y."/>
            <person name="Passarelli A.L."/>
            <person name="Rozas J."/>
            <person name="Schwartz L.M."/>
            <person name="Smith W."/>
            <person name="Southgate A."/>
            <person name="Vilcinskas A."/>
            <person name="Vogt R."/>
            <person name="Wang P."/>
            <person name="Werren J."/>
            <person name="Yu X.Q."/>
            <person name="Zhou J.J."/>
            <person name="Brown S.J."/>
            <person name="Scherer S.E."/>
            <person name="Richards S."/>
            <person name="Blissard G.W."/>
        </authorList>
    </citation>
    <scope>NUCLEOTIDE SEQUENCE</scope>
</reference>
<evidence type="ECO:0000256" key="3">
    <source>
        <dbReference type="ARBA" id="ARBA00022588"/>
    </source>
</evidence>
<dbReference type="GO" id="GO:0045087">
    <property type="term" value="P:innate immune response"/>
    <property type="evidence" value="ECO:0007669"/>
    <property type="project" value="UniProtKB-KW"/>
</dbReference>
<evidence type="ECO:0000256" key="8">
    <source>
        <dbReference type="PIRSR" id="PIRSR037945-1"/>
    </source>
</evidence>
<comment type="caution">
    <text evidence="12">The sequence shown here is derived from an EMBL/GenBank/DDBJ whole genome shotgun (WGS) entry which is preliminary data.</text>
</comment>
<dbReference type="FunFam" id="3.40.80.10:FF:000001">
    <property type="entry name" value="Peptidoglycan recognition protein 1"/>
    <property type="match status" value="1"/>
</dbReference>
<dbReference type="SMART" id="SM00644">
    <property type="entry name" value="Ami_2"/>
    <property type="match status" value="1"/>
</dbReference>
<dbReference type="GO" id="GO:0008745">
    <property type="term" value="F:N-acetylmuramoyl-L-alanine amidase activity"/>
    <property type="evidence" value="ECO:0007669"/>
    <property type="project" value="InterPro"/>
</dbReference>